<feature type="region of interest" description="Disordered" evidence="7">
    <location>
        <begin position="22"/>
        <end position="48"/>
    </location>
</feature>
<proteinExistence type="inferred from homology"/>
<evidence type="ECO:0000313" key="10">
    <source>
        <dbReference type="EMBL" id="CAA9474092.1"/>
    </source>
</evidence>
<dbReference type="PROSITE" id="PS50059">
    <property type="entry name" value="FKBP_PPIASE"/>
    <property type="match status" value="1"/>
</dbReference>
<dbReference type="GO" id="GO:0003755">
    <property type="term" value="F:peptidyl-prolyl cis-trans isomerase activity"/>
    <property type="evidence" value="ECO:0007669"/>
    <property type="project" value="UniProtKB-UniRule"/>
</dbReference>
<dbReference type="EC" id="5.2.1.8" evidence="6"/>
<evidence type="ECO:0000256" key="6">
    <source>
        <dbReference type="RuleBase" id="RU003915"/>
    </source>
</evidence>
<keyword evidence="4 5" id="KW-0413">Isomerase</keyword>
<evidence type="ECO:0000259" key="9">
    <source>
        <dbReference type="PROSITE" id="PS50059"/>
    </source>
</evidence>
<reference evidence="10" key="1">
    <citation type="submission" date="2020-02" db="EMBL/GenBank/DDBJ databases">
        <authorList>
            <person name="Meier V. D."/>
        </authorList>
    </citation>
    <scope>NUCLEOTIDE SEQUENCE</scope>
    <source>
        <strain evidence="10">AVDCRST_MAG38</strain>
    </source>
</reference>
<dbReference type="Gene3D" id="3.10.50.40">
    <property type="match status" value="1"/>
</dbReference>
<evidence type="ECO:0000256" key="4">
    <source>
        <dbReference type="ARBA" id="ARBA00023235"/>
    </source>
</evidence>
<dbReference type="AlphaFoldDB" id="A0A6J4RLB9"/>
<evidence type="ECO:0000256" key="8">
    <source>
        <dbReference type="SAM" id="SignalP"/>
    </source>
</evidence>
<comment type="catalytic activity">
    <reaction evidence="1 5 6">
        <text>[protein]-peptidylproline (omega=180) = [protein]-peptidylproline (omega=0)</text>
        <dbReference type="Rhea" id="RHEA:16237"/>
        <dbReference type="Rhea" id="RHEA-COMP:10747"/>
        <dbReference type="Rhea" id="RHEA-COMP:10748"/>
        <dbReference type="ChEBI" id="CHEBI:83833"/>
        <dbReference type="ChEBI" id="CHEBI:83834"/>
        <dbReference type="EC" id="5.2.1.8"/>
    </reaction>
</comment>
<feature type="chain" id="PRO_5039101484" description="Peptidyl-prolyl cis-trans isomerase" evidence="8">
    <location>
        <begin position="24"/>
        <end position="190"/>
    </location>
</feature>
<accession>A0A6J4RLB9</accession>
<evidence type="ECO:0000256" key="1">
    <source>
        <dbReference type="ARBA" id="ARBA00000971"/>
    </source>
</evidence>
<dbReference type="PANTHER" id="PTHR43811:SF19">
    <property type="entry name" value="39 KDA FK506-BINDING NUCLEAR PROTEIN"/>
    <property type="match status" value="1"/>
</dbReference>
<sequence>MPQPRLRLLAALLAIALAGCGSDSEPAPESSAGTPTATATEATPEPTAAGDAVTVAGVQVGDAQNLEAEPQVTIAEGAEPPAELVTRDLVKGDGARVASGDQVSVRYTGVSWANGEKFDASWDRGTDPFTFPIGAGQVIPGWDQGVAGMREGGRRLLVIPPDLGYGAAGQPPVIAENDTLVFVVDAVSTS</sequence>
<dbReference type="FunFam" id="3.10.50.40:FF:000006">
    <property type="entry name" value="Peptidyl-prolyl cis-trans isomerase"/>
    <property type="match status" value="1"/>
</dbReference>
<dbReference type="Pfam" id="PF00254">
    <property type="entry name" value="FKBP_C"/>
    <property type="match status" value="1"/>
</dbReference>
<evidence type="ECO:0000256" key="2">
    <source>
        <dbReference type="ARBA" id="ARBA00006577"/>
    </source>
</evidence>
<evidence type="ECO:0000256" key="5">
    <source>
        <dbReference type="PROSITE-ProRule" id="PRU00277"/>
    </source>
</evidence>
<dbReference type="InterPro" id="IPR001179">
    <property type="entry name" value="PPIase_FKBP_dom"/>
</dbReference>
<name>A0A6J4RLB9_9ACTN</name>
<evidence type="ECO:0000256" key="7">
    <source>
        <dbReference type="SAM" id="MobiDB-lite"/>
    </source>
</evidence>
<keyword evidence="8" id="KW-0732">Signal</keyword>
<gene>
    <name evidence="10" type="ORF">AVDCRST_MAG38-1533</name>
</gene>
<dbReference type="PROSITE" id="PS51257">
    <property type="entry name" value="PROKAR_LIPOPROTEIN"/>
    <property type="match status" value="1"/>
</dbReference>
<feature type="domain" description="PPIase FKBP-type" evidence="9">
    <location>
        <begin position="100"/>
        <end position="190"/>
    </location>
</feature>
<dbReference type="SUPFAM" id="SSF54534">
    <property type="entry name" value="FKBP-like"/>
    <property type="match status" value="1"/>
</dbReference>
<comment type="similarity">
    <text evidence="2 6">Belongs to the FKBP-type PPIase family.</text>
</comment>
<dbReference type="EMBL" id="CADCVJ010000116">
    <property type="protein sequence ID" value="CAA9474092.1"/>
    <property type="molecule type" value="Genomic_DNA"/>
</dbReference>
<dbReference type="InterPro" id="IPR046357">
    <property type="entry name" value="PPIase_dom_sf"/>
</dbReference>
<organism evidence="10">
    <name type="scientific">uncultured Solirubrobacteraceae bacterium</name>
    <dbReference type="NCBI Taxonomy" id="1162706"/>
    <lineage>
        <taxon>Bacteria</taxon>
        <taxon>Bacillati</taxon>
        <taxon>Actinomycetota</taxon>
        <taxon>Thermoleophilia</taxon>
        <taxon>Solirubrobacterales</taxon>
        <taxon>Solirubrobacteraceae</taxon>
        <taxon>environmental samples</taxon>
    </lineage>
</organism>
<feature type="signal peptide" evidence="8">
    <location>
        <begin position="1"/>
        <end position="23"/>
    </location>
</feature>
<keyword evidence="3 5" id="KW-0697">Rotamase</keyword>
<feature type="compositionally biased region" description="Low complexity" evidence="7">
    <location>
        <begin position="27"/>
        <end position="48"/>
    </location>
</feature>
<evidence type="ECO:0000256" key="3">
    <source>
        <dbReference type="ARBA" id="ARBA00023110"/>
    </source>
</evidence>
<dbReference type="PANTHER" id="PTHR43811">
    <property type="entry name" value="FKBP-TYPE PEPTIDYL-PROLYL CIS-TRANS ISOMERASE FKPA"/>
    <property type="match status" value="1"/>
</dbReference>
<protein>
    <recommendedName>
        <fullName evidence="6">Peptidyl-prolyl cis-trans isomerase</fullName>
        <ecNumber evidence="6">5.2.1.8</ecNumber>
    </recommendedName>
</protein>